<evidence type="ECO:0000256" key="1">
    <source>
        <dbReference type="SAM" id="MobiDB-lite"/>
    </source>
</evidence>
<name>A0ABS4XIH6_9MICC</name>
<keyword evidence="3" id="KW-1185">Reference proteome</keyword>
<gene>
    <name evidence="2" type="ORF">JOF47_003751</name>
</gene>
<evidence type="ECO:0000313" key="2">
    <source>
        <dbReference type="EMBL" id="MBP2388240.1"/>
    </source>
</evidence>
<dbReference type="EMBL" id="JAGIOF010000001">
    <property type="protein sequence ID" value="MBP2388240.1"/>
    <property type="molecule type" value="Genomic_DNA"/>
</dbReference>
<proteinExistence type="predicted"/>
<dbReference type="Proteomes" id="UP001296993">
    <property type="component" value="Unassembled WGS sequence"/>
</dbReference>
<organism evidence="2 3">
    <name type="scientific">Paeniglutamicibacter kerguelensis</name>
    <dbReference type="NCBI Taxonomy" id="254788"/>
    <lineage>
        <taxon>Bacteria</taxon>
        <taxon>Bacillati</taxon>
        <taxon>Actinomycetota</taxon>
        <taxon>Actinomycetes</taxon>
        <taxon>Micrococcales</taxon>
        <taxon>Micrococcaceae</taxon>
        <taxon>Paeniglutamicibacter</taxon>
    </lineage>
</organism>
<evidence type="ECO:0000313" key="3">
    <source>
        <dbReference type="Proteomes" id="UP001296993"/>
    </source>
</evidence>
<dbReference type="RefSeq" id="WP_245356423.1">
    <property type="nucleotide sequence ID" value="NZ_BAAAJY010000028.1"/>
</dbReference>
<comment type="caution">
    <text evidence="2">The sequence shown here is derived from an EMBL/GenBank/DDBJ whole genome shotgun (WGS) entry which is preliminary data.</text>
</comment>
<evidence type="ECO:0008006" key="4">
    <source>
        <dbReference type="Google" id="ProtNLM"/>
    </source>
</evidence>
<accession>A0ABS4XIH6</accession>
<reference evidence="2 3" key="1">
    <citation type="submission" date="2021-03" db="EMBL/GenBank/DDBJ databases">
        <title>Sequencing the genomes of 1000 actinobacteria strains.</title>
        <authorList>
            <person name="Klenk H.-P."/>
        </authorList>
    </citation>
    <scope>NUCLEOTIDE SEQUENCE [LARGE SCALE GENOMIC DNA]</scope>
    <source>
        <strain evidence="2 3">DSM 15797</strain>
    </source>
</reference>
<protein>
    <recommendedName>
        <fullName evidence="4">Tc1-like transposase DDE domain-containing protein</fullName>
    </recommendedName>
</protein>
<sequence>MDEFGSLNLQPHPGRQWAPAATGTGDQAAAPCRCRRRATYKRPHGVRHLLAGYDLSTDRLYGHVKVHKRRTEFLAFMRYLRSLHPIIERIAVVMDNHGPPLSTRADARVGDRAAANNSGLAWVLFYGSWLSRIEPRLAALQYFALNGTEHPQLRKVIHRAESIKRAKVS</sequence>
<feature type="region of interest" description="Disordered" evidence="1">
    <location>
        <begin position="1"/>
        <end position="28"/>
    </location>
</feature>